<proteinExistence type="predicted"/>
<dbReference type="InterPro" id="IPR013216">
    <property type="entry name" value="Methyltransf_11"/>
</dbReference>
<dbReference type="RefSeq" id="WP_378933741.1">
    <property type="nucleotide sequence ID" value="NZ_JBHLVO010000007.1"/>
</dbReference>
<dbReference type="InterPro" id="IPR029063">
    <property type="entry name" value="SAM-dependent_MTases_sf"/>
</dbReference>
<comment type="caution">
    <text evidence="2">The sequence shown here is derived from an EMBL/GenBank/DDBJ whole genome shotgun (WGS) entry which is preliminary data.</text>
</comment>
<dbReference type="EMBL" id="JBHLVO010000007">
    <property type="protein sequence ID" value="MFC0271934.1"/>
    <property type="molecule type" value="Genomic_DNA"/>
</dbReference>
<dbReference type="Proteomes" id="UP001589854">
    <property type="component" value="Unassembled WGS sequence"/>
</dbReference>
<gene>
    <name evidence="2" type="ORF">ACFFIX_10775</name>
</gene>
<dbReference type="Pfam" id="PF13578">
    <property type="entry name" value="Methyltransf_24"/>
    <property type="match status" value="1"/>
</dbReference>
<reference evidence="2 3" key="1">
    <citation type="submission" date="2024-09" db="EMBL/GenBank/DDBJ databases">
        <authorList>
            <person name="Sun Q."/>
            <person name="Mori K."/>
        </authorList>
    </citation>
    <scope>NUCLEOTIDE SEQUENCE [LARGE SCALE GENOMIC DNA]</scope>
    <source>
        <strain evidence="2 3">CCM 7228</strain>
    </source>
</reference>
<dbReference type="Pfam" id="PF08241">
    <property type="entry name" value="Methyltransf_11"/>
    <property type="match status" value="1"/>
</dbReference>
<name>A0ABV6GED0_9BACI</name>
<dbReference type="Gene3D" id="3.40.50.150">
    <property type="entry name" value="Vaccinia Virus protein VP39"/>
    <property type="match status" value="2"/>
</dbReference>
<evidence type="ECO:0000313" key="3">
    <source>
        <dbReference type="Proteomes" id="UP001589854"/>
    </source>
</evidence>
<protein>
    <submittedName>
        <fullName evidence="2">Class I SAM-dependent methyltransferase</fullName>
        <ecNumber evidence="2">2.1.1.-</ecNumber>
    </submittedName>
</protein>
<evidence type="ECO:0000259" key="1">
    <source>
        <dbReference type="Pfam" id="PF08241"/>
    </source>
</evidence>
<keyword evidence="3" id="KW-1185">Reference proteome</keyword>
<feature type="domain" description="Methyltransferase type 11" evidence="1">
    <location>
        <begin position="301"/>
        <end position="387"/>
    </location>
</feature>
<dbReference type="EC" id="2.1.1.-" evidence="2"/>
<sequence>MLIHLCKELEKDPPISSYKIFEEFEMLSGHPWEKLSQSAITNYYSCLYGITEKLKPLRILEIGTAFGMSAASFLKATIKLDLFVTLDLGIYGDQLGSSKNNIEYAKKQIHSWCKKNDISCSKVRFFKANTQPNSNGDNENNGLNVPKWHEIPELVMLLQQENFDLVFVDGKHTEEGLLNDLKTFWRFLKPGGVILCDDLHDPNEFNGHFSWCPDTWKSYHQFLNSEFKNEIGEYFIWNFPRVPPKGKNGLRPLGLIRKKCNNVKTNPNFSVFYEPNAKMINKARLVHLASLGLDLANSKVLEVGTGVGEHTAFFEKLNCDVLSTDAREENVKEHLSRYPSRAVKIADLIVPGSHEKFGKFDIVYCYGTLYHLNDPSLCIKELSKVCEKYFLIETCVNFVDNEKINIVEENKDYLNQSYHGKGCRPGRDWIMNELKKFFPYVYLTKSQPNHPEFPEEWPVVNCERLSRSVFVASKIPLNKSSLSSELLYKQKRLDF</sequence>
<evidence type="ECO:0000313" key="2">
    <source>
        <dbReference type="EMBL" id="MFC0271934.1"/>
    </source>
</evidence>
<accession>A0ABV6GED0</accession>
<keyword evidence="2" id="KW-0808">Transferase</keyword>
<dbReference type="GO" id="GO:0008168">
    <property type="term" value="F:methyltransferase activity"/>
    <property type="evidence" value="ECO:0007669"/>
    <property type="project" value="UniProtKB-KW"/>
</dbReference>
<dbReference type="CDD" id="cd02440">
    <property type="entry name" value="AdoMet_MTases"/>
    <property type="match status" value="1"/>
</dbReference>
<dbReference type="SUPFAM" id="SSF53335">
    <property type="entry name" value="S-adenosyl-L-methionine-dependent methyltransferases"/>
    <property type="match status" value="2"/>
</dbReference>
<keyword evidence="2" id="KW-0489">Methyltransferase</keyword>
<organism evidence="2 3">
    <name type="scientific">Metabacillus herbersteinensis</name>
    <dbReference type="NCBI Taxonomy" id="283816"/>
    <lineage>
        <taxon>Bacteria</taxon>
        <taxon>Bacillati</taxon>
        <taxon>Bacillota</taxon>
        <taxon>Bacilli</taxon>
        <taxon>Bacillales</taxon>
        <taxon>Bacillaceae</taxon>
        <taxon>Metabacillus</taxon>
    </lineage>
</organism>
<dbReference type="GO" id="GO:0032259">
    <property type="term" value="P:methylation"/>
    <property type="evidence" value="ECO:0007669"/>
    <property type="project" value="UniProtKB-KW"/>
</dbReference>